<dbReference type="GO" id="GO:0036374">
    <property type="term" value="F:glutathione hydrolase activity"/>
    <property type="evidence" value="ECO:0007669"/>
    <property type="project" value="UniProtKB-EC"/>
</dbReference>
<organism evidence="2">
    <name type="scientific">hydrothermal vent metagenome</name>
    <dbReference type="NCBI Taxonomy" id="652676"/>
    <lineage>
        <taxon>unclassified sequences</taxon>
        <taxon>metagenomes</taxon>
        <taxon>ecological metagenomes</taxon>
    </lineage>
</organism>
<dbReference type="Pfam" id="PF01019">
    <property type="entry name" value="G_glu_transpept"/>
    <property type="match status" value="1"/>
</dbReference>
<dbReference type="InterPro" id="IPR043137">
    <property type="entry name" value="GGT_ssub_C"/>
</dbReference>
<dbReference type="AlphaFoldDB" id="A0A3B0U5U3"/>
<dbReference type="Gene3D" id="3.60.20.40">
    <property type="match status" value="1"/>
</dbReference>
<keyword evidence="2" id="KW-0012">Acyltransferase</keyword>
<dbReference type="GO" id="GO:0103068">
    <property type="term" value="F:leukotriene C4 gamma-glutamyl transferase activity"/>
    <property type="evidence" value="ECO:0007669"/>
    <property type="project" value="UniProtKB-EC"/>
</dbReference>
<dbReference type="EC" id="3.4.19.13" evidence="2"/>
<dbReference type="PRINTS" id="PR01210">
    <property type="entry name" value="GGTRANSPTASE"/>
</dbReference>
<feature type="region of interest" description="Disordered" evidence="1">
    <location>
        <begin position="439"/>
        <end position="464"/>
    </location>
</feature>
<sequence length="656" mass="70595">MCSAARKTQSASFQPNVFGEECGTYCVYPLTSIVESLLGAPLTQGRLRAHKATMRKFTTRPELIGTFGVVASTHWLASQSAMAMLELGGNAFDAAVAGAFTLQVCEPHLNGPLGDAPILLRAARDTEVRVLCGQGPAPMAASVEIFSDLGVDLVPESGLLPAVVPGAFDAWMTLLADYGTMDIQTVLAPAIHYAQGGIPVVHQIHEAIGANAAMFRAHWKTSQAVYLPGGEVPEIGALLKNPALAAMLRRLVGEAETVRGREAGIQAVRRMWAQGFVAEAIDGFCRSQEVVDETGRAFGGLLTGADMARWSAAYEAPVAIDYGGYDIHKCGPWSQGPVLLQTLRLLEGAGIADMDPQGAEFVHVVTEAMKLAYADRETYYGDPNAVSVPLERLMSRDYAEARRRLIGEMASTEFRPGEMEGHPWRVDYNAAVARQPLAEAQAERGGGEPTMRRSGSRKGPPSGDTCHINVIDGQGNFVSATPSGGWLTSSPVIPQLGVPLGTRLQMAWLDAKAPSGLRPGFRPRTTLTPTIVTRDDGTPYLNLGTPGGESQDQWQLIFLLRHLHHGMNLAEAIDAPSFHSEHWPNSFAPRQARPAYIRLEGQFSDDVVADLRRRGHDVDHGEPWSEGRLSATAREADGRLRAAANPRGMQGYAVGR</sequence>
<dbReference type="SUPFAM" id="SSF56235">
    <property type="entry name" value="N-terminal nucleophile aminohydrolases (Ntn hydrolases)"/>
    <property type="match status" value="1"/>
</dbReference>
<dbReference type="InterPro" id="IPR029055">
    <property type="entry name" value="Ntn_hydrolases_N"/>
</dbReference>
<dbReference type="EMBL" id="UOEM01000079">
    <property type="protein sequence ID" value="VAW14786.1"/>
    <property type="molecule type" value="Genomic_DNA"/>
</dbReference>
<dbReference type="InterPro" id="IPR052896">
    <property type="entry name" value="GGT-like_enzyme"/>
</dbReference>
<dbReference type="Gene3D" id="1.10.246.130">
    <property type="match status" value="1"/>
</dbReference>
<name>A0A3B0U5U3_9ZZZZ</name>
<dbReference type="EC" id="2.3.2.2" evidence="2"/>
<keyword evidence="2" id="KW-0378">Hydrolase</keyword>
<protein>
    <submittedName>
        <fullName evidence="2">Gamma-glutamyltranspeptidase @ Glutathione hydrolase</fullName>
        <ecNumber evidence="2">2.3.2.2</ecNumber>
        <ecNumber evidence="2">3.4.19.13</ecNumber>
    </submittedName>
</protein>
<dbReference type="PANTHER" id="PTHR43881">
    <property type="entry name" value="GAMMA-GLUTAMYLTRANSPEPTIDASE (AFU_ORTHOLOGUE AFUA_4G13580)"/>
    <property type="match status" value="1"/>
</dbReference>
<feature type="region of interest" description="Disordered" evidence="1">
    <location>
        <begin position="519"/>
        <end position="545"/>
    </location>
</feature>
<evidence type="ECO:0000313" key="2">
    <source>
        <dbReference type="EMBL" id="VAW14786.1"/>
    </source>
</evidence>
<accession>A0A3B0U5U3</accession>
<evidence type="ECO:0000256" key="1">
    <source>
        <dbReference type="SAM" id="MobiDB-lite"/>
    </source>
</evidence>
<dbReference type="InterPro" id="IPR043138">
    <property type="entry name" value="GGT_lsub"/>
</dbReference>
<dbReference type="PANTHER" id="PTHR43881:SF1">
    <property type="entry name" value="GAMMA-GLUTAMYLTRANSPEPTIDASE (AFU_ORTHOLOGUE AFUA_4G13580)"/>
    <property type="match status" value="1"/>
</dbReference>
<keyword evidence="2" id="KW-0808">Transferase</keyword>
<gene>
    <name evidence="2" type="ORF">MNBD_ALPHA09-1534</name>
</gene>
<proteinExistence type="predicted"/>
<reference evidence="2" key="1">
    <citation type="submission" date="2018-06" db="EMBL/GenBank/DDBJ databases">
        <authorList>
            <person name="Zhirakovskaya E."/>
        </authorList>
    </citation>
    <scope>NUCLEOTIDE SEQUENCE</scope>
</reference>